<dbReference type="OrthoDB" id="2363873at2759"/>
<dbReference type="InterPro" id="IPR051540">
    <property type="entry name" value="S-2-haloacid_dehalogenase"/>
</dbReference>
<comment type="caution">
    <text evidence="3">The sequence shown here is derived from an EMBL/GenBank/DDBJ whole genome shotgun (WGS) entry which is preliminary data.</text>
</comment>
<accession>A0A9P4H5T5</accession>
<dbReference type="InterPro" id="IPR023214">
    <property type="entry name" value="HAD_sf"/>
</dbReference>
<evidence type="ECO:0000256" key="1">
    <source>
        <dbReference type="ARBA" id="ARBA00022801"/>
    </source>
</evidence>
<dbReference type="Proteomes" id="UP000799777">
    <property type="component" value="Unassembled WGS sequence"/>
</dbReference>
<feature type="region of interest" description="Disordered" evidence="2">
    <location>
        <begin position="227"/>
        <end position="247"/>
    </location>
</feature>
<keyword evidence="4" id="KW-1185">Reference proteome</keyword>
<organism evidence="3 4">
    <name type="scientific">Setomelanomma holmii</name>
    <dbReference type="NCBI Taxonomy" id="210430"/>
    <lineage>
        <taxon>Eukaryota</taxon>
        <taxon>Fungi</taxon>
        <taxon>Dikarya</taxon>
        <taxon>Ascomycota</taxon>
        <taxon>Pezizomycotina</taxon>
        <taxon>Dothideomycetes</taxon>
        <taxon>Pleosporomycetidae</taxon>
        <taxon>Pleosporales</taxon>
        <taxon>Pleosporineae</taxon>
        <taxon>Phaeosphaeriaceae</taxon>
        <taxon>Setomelanomma</taxon>
    </lineage>
</organism>
<keyword evidence="1" id="KW-0378">Hydrolase</keyword>
<dbReference type="GO" id="GO:0016787">
    <property type="term" value="F:hydrolase activity"/>
    <property type="evidence" value="ECO:0007669"/>
    <property type="project" value="UniProtKB-KW"/>
</dbReference>
<evidence type="ECO:0000256" key="2">
    <source>
        <dbReference type="SAM" id="MobiDB-lite"/>
    </source>
</evidence>
<evidence type="ECO:0000313" key="3">
    <source>
        <dbReference type="EMBL" id="KAF2028092.1"/>
    </source>
</evidence>
<dbReference type="EMBL" id="ML978217">
    <property type="protein sequence ID" value="KAF2028092.1"/>
    <property type="molecule type" value="Genomic_DNA"/>
</dbReference>
<sequence>MPDAQKHVAFDVVGTCVFFGAYYERIELVLGEKLCKHTINAQHFGFTWQTAAELDFTFLSIQGSYKAYKDVLRGLFYRTLSLCGVANPRDLATEEEREQCIESYSASELRPSYQEAFQLLRDNSFTRVGGYFERAGMDMPLGNIVSCDEAGSAKPALPVYQAMWDRLGANDVKWFAAAHLWDVAAATKVGFRGAWTAVYEKEACLDVFSEAKLECTIGSMNTKTFTREHPVFQPPPNTSASLIRNKY</sequence>
<dbReference type="Gene3D" id="1.10.150.240">
    <property type="entry name" value="Putative phosphatase, domain 2"/>
    <property type="match status" value="1"/>
</dbReference>
<feature type="compositionally biased region" description="Polar residues" evidence="2">
    <location>
        <begin position="238"/>
        <end position="247"/>
    </location>
</feature>
<evidence type="ECO:0000313" key="4">
    <source>
        <dbReference type="Proteomes" id="UP000799777"/>
    </source>
</evidence>
<name>A0A9P4H5T5_9PLEO</name>
<proteinExistence type="predicted"/>
<protein>
    <recommendedName>
        <fullName evidence="5">Haloacid dehalogenase</fullName>
    </recommendedName>
</protein>
<dbReference type="InterPro" id="IPR023198">
    <property type="entry name" value="PGP-like_dom2"/>
</dbReference>
<dbReference type="InterPro" id="IPR036412">
    <property type="entry name" value="HAD-like_sf"/>
</dbReference>
<reference evidence="3" key="1">
    <citation type="journal article" date="2020" name="Stud. Mycol.">
        <title>101 Dothideomycetes genomes: a test case for predicting lifestyles and emergence of pathogens.</title>
        <authorList>
            <person name="Haridas S."/>
            <person name="Albert R."/>
            <person name="Binder M."/>
            <person name="Bloem J."/>
            <person name="Labutti K."/>
            <person name="Salamov A."/>
            <person name="Andreopoulos B."/>
            <person name="Baker S."/>
            <person name="Barry K."/>
            <person name="Bills G."/>
            <person name="Bluhm B."/>
            <person name="Cannon C."/>
            <person name="Castanera R."/>
            <person name="Culley D."/>
            <person name="Daum C."/>
            <person name="Ezra D."/>
            <person name="Gonzalez J."/>
            <person name="Henrissat B."/>
            <person name="Kuo A."/>
            <person name="Liang C."/>
            <person name="Lipzen A."/>
            <person name="Lutzoni F."/>
            <person name="Magnuson J."/>
            <person name="Mondo S."/>
            <person name="Nolan M."/>
            <person name="Ohm R."/>
            <person name="Pangilinan J."/>
            <person name="Park H.-J."/>
            <person name="Ramirez L."/>
            <person name="Alfaro M."/>
            <person name="Sun H."/>
            <person name="Tritt A."/>
            <person name="Yoshinaga Y."/>
            <person name="Zwiers L.-H."/>
            <person name="Turgeon B."/>
            <person name="Goodwin S."/>
            <person name="Spatafora J."/>
            <person name="Crous P."/>
            <person name="Grigoriev I."/>
        </authorList>
    </citation>
    <scope>NUCLEOTIDE SEQUENCE</scope>
    <source>
        <strain evidence="3">CBS 110217</strain>
    </source>
</reference>
<evidence type="ECO:0008006" key="5">
    <source>
        <dbReference type="Google" id="ProtNLM"/>
    </source>
</evidence>
<dbReference type="Gene3D" id="3.40.50.1000">
    <property type="entry name" value="HAD superfamily/HAD-like"/>
    <property type="match status" value="1"/>
</dbReference>
<dbReference type="PANTHER" id="PTHR43316">
    <property type="entry name" value="HYDROLASE, HALOACID DELAHOGENASE-RELATED"/>
    <property type="match status" value="1"/>
</dbReference>
<gene>
    <name evidence="3" type="ORF">EK21DRAFT_102055</name>
</gene>
<dbReference type="SUPFAM" id="SSF56784">
    <property type="entry name" value="HAD-like"/>
    <property type="match status" value="1"/>
</dbReference>
<dbReference type="AlphaFoldDB" id="A0A9P4H5T5"/>
<dbReference type="PANTHER" id="PTHR43316:SF4">
    <property type="entry name" value="ACID DEHALOGENASE, PUTATIVE (AFU_ORTHOLOGUE AFUA_8G05870)-RELATED"/>
    <property type="match status" value="1"/>
</dbReference>